<sequence>MLDASQSDTLTHPRFPKVDAEPSCALLSPSKTAAALADRYEHIYVTASGDPTCLPWHHPGANHALVDWLHTEAPRLVRPGARTIVVGCGLGDDVIELANRGYDACGFDISPTCVDWARRRFPDEAERFFLADVLEPPTRLRARFDLVVEAFTIQSVWPSVREEAFAGVVSLAKPHGTVLTLARSRDEDTRLEECECAPYPLCRSELLKRMEQLGFSPVHELDACVDDQDPPMPCLRAAFRRS</sequence>
<protein>
    <recommendedName>
        <fullName evidence="1">Methyltransferase domain-containing protein</fullName>
    </recommendedName>
</protein>
<dbReference type="InterPro" id="IPR041698">
    <property type="entry name" value="Methyltransf_25"/>
</dbReference>
<accession>A0A3B1D7E9</accession>
<organism evidence="2">
    <name type="scientific">hydrothermal vent metagenome</name>
    <dbReference type="NCBI Taxonomy" id="652676"/>
    <lineage>
        <taxon>unclassified sequences</taxon>
        <taxon>metagenomes</taxon>
        <taxon>ecological metagenomes</taxon>
    </lineage>
</organism>
<dbReference type="Pfam" id="PF13649">
    <property type="entry name" value="Methyltransf_25"/>
    <property type="match status" value="1"/>
</dbReference>
<gene>
    <name evidence="2" type="ORF">MNBD_PLANCTO03-1659</name>
</gene>
<dbReference type="Gene3D" id="3.40.50.150">
    <property type="entry name" value="Vaccinia Virus protein VP39"/>
    <property type="match status" value="1"/>
</dbReference>
<dbReference type="InterPro" id="IPR029063">
    <property type="entry name" value="SAM-dependent_MTases_sf"/>
</dbReference>
<evidence type="ECO:0000259" key="1">
    <source>
        <dbReference type="Pfam" id="PF13649"/>
    </source>
</evidence>
<dbReference type="CDD" id="cd02440">
    <property type="entry name" value="AdoMet_MTases"/>
    <property type="match status" value="1"/>
</dbReference>
<evidence type="ECO:0000313" key="2">
    <source>
        <dbReference type="EMBL" id="VAX38806.1"/>
    </source>
</evidence>
<dbReference type="SUPFAM" id="SSF53335">
    <property type="entry name" value="S-adenosyl-L-methionine-dependent methyltransferases"/>
    <property type="match status" value="1"/>
</dbReference>
<dbReference type="EMBL" id="UOGK01000155">
    <property type="protein sequence ID" value="VAX38806.1"/>
    <property type="molecule type" value="Genomic_DNA"/>
</dbReference>
<proteinExistence type="predicted"/>
<dbReference type="AlphaFoldDB" id="A0A3B1D7E9"/>
<name>A0A3B1D7E9_9ZZZZ</name>
<feature type="domain" description="Methyltransferase" evidence="1">
    <location>
        <begin position="86"/>
        <end position="176"/>
    </location>
</feature>
<reference evidence="2" key="1">
    <citation type="submission" date="2018-06" db="EMBL/GenBank/DDBJ databases">
        <authorList>
            <person name="Zhirakovskaya E."/>
        </authorList>
    </citation>
    <scope>NUCLEOTIDE SEQUENCE</scope>
</reference>